<feature type="active site" description="Schiff-base intermediate with substrate" evidence="4">
    <location>
        <position position="166"/>
    </location>
</feature>
<accession>A0A917M7B2</accession>
<dbReference type="Pfam" id="PF00701">
    <property type="entry name" value="DHDPS"/>
    <property type="match status" value="1"/>
</dbReference>
<comment type="similarity">
    <text evidence="3">Belongs to the DapA family.</text>
</comment>
<dbReference type="InterPro" id="IPR013785">
    <property type="entry name" value="Aldolase_TIM"/>
</dbReference>
<evidence type="ECO:0000313" key="6">
    <source>
        <dbReference type="EMBL" id="GGG79572.1"/>
    </source>
</evidence>
<dbReference type="SMART" id="SM01130">
    <property type="entry name" value="DHDPS"/>
    <property type="match status" value="1"/>
</dbReference>
<dbReference type="SUPFAM" id="SSF51569">
    <property type="entry name" value="Aldolase"/>
    <property type="match status" value="1"/>
</dbReference>
<dbReference type="Proteomes" id="UP000660862">
    <property type="component" value="Unassembled WGS sequence"/>
</dbReference>
<gene>
    <name evidence="6" type="primary">dapA</name>
    <name evidence="6" type="ORF">GCM10007415_09740</name>
</gene>
<feature type="active site" description="Proton donor/acceptor" evidence="4">
    <location>
        <position position="138"/>
    </location>
</feature>
<keyword evidence="1 3" id="KW-0456">Lyase</keyword>
<dbReference type="PANTHER" id="PTHR42849:SF1">
    <property type="entry name" value="N-ACETYLNEURAMINATE LYASE"/>
    <property type="match status" value="1"/>
</dbReference>
<dbReference type="PIRSF" id="PIRSF001365">
    <property type="entry name" value="DHDPS"/>
    <property type="match status" value="1"/>
</dbReference>
<dbReference type="Gene3D" id="3.20.20.70">
    <property type="entry name" value="Aldolase class I"/>
    <property type="match status" value="1"/>
</dbReference>
<reference evidence="6" key="1">
    <citation type="journal article" date="2014" name="Int. J. Syst. Evol. Microbiol.">
        <title>Complete genome sequence of Corynebacterium casei LMG S-19264T (=DSM 44701T), isolated from a smear-ripened cheese.</title>
        <authorList>
            <consortium name="US DOE Joint Genome Institute (JGI-PGF)"/>
            <person name="Walter F."/>
            <person name="Albersmeier A."/>
            <person name="Kalinowski J."/>
            <person name="Ruckert C."/>
        </authorList>
    </citation>
    <scope>NUCLEOTIDE SEQUENCE</scope>
    <source>
        <strain evidence="6">CGMCC 1.12195</strain>
    </source>
</reference>
<feature type="binding site" evidence="5">
    <location>
        <position position="211"/>
    </location>
    <ligand>
        <name>pyruvate</name>
        <dbReference type="ChEBI" id="CHEBI:15361"/>
    </ligand>
</feature>
<evidence type="ECO:0000313" key="7">
    <source>
        <dbReference type="Proteomes" id="UP000660862"/>
    </source>
</evidence>
<dbReference type="InterPro" id="IPR020625">
    <property type="entry name" value="Schiff_base-form_aldolases_AS"/>
</dbReference>
<reference evidence="6" key="2">
    <citation type="submission" date="2020-09" db="EMBL/GenBank/DDBJ databases">
        <authorList>
            <person name="Sun Q."/>
            <person name="Zhou Y."/>
        </authorList>
    </citation>
    <scope>NUCLEOTIDE SEQUENCE</scope>
    <source>
        <strain evidence="6">CGMCC 1.12195</strain>
    </source>
</reference>
<name>A0A917M7B2_9SPHI</name>
<keyword evidence="2" id="KW-0704">Schiff base</keyword>
<evidence type="ECO:0000256" key="5">
    <source>
        <dbReference type="PIRSR" id="PIRSR001365-2"/>
    </source>
</evidence>
<protein>
    <submittedName>
        <fullName evidence="6">4-hydroxy-tetrahydrodipicolinate synthase</fullName>
    </submittedName>
</protein>
<dbReference type="PANTHER" id="PTHR42849">
    <property type="entry name" value="N-ACETYLNEURAMINATE LYASE"/>
    <property type="match status" value="1"/>
</dbReference>
<sequence>MNEKGLAGVVIALPTPLHPDETVDVESLCRLMDHTINGDADAIMIGGTMGEGVALLDSQKRILVETAAAHNAGRITLLATVSETSTKRSIDFVRSIRHCPVDYWVCTSPYYNKFPDPQSVLTHIAEIRGSSDRPLVFYNAPLATGNPVDVDTLDRILNMEGIAGVKDSSTNFGLFMEMLRRYPKGDRPASIMQGDESVFDVSLLLGADGVVSGGGVVFVELLKELYATACSNNPAQSMELQRRLSQELRALLGPRAGRDWVAKIKQRLVDMDVIGASHVSAPFLTNIDTVGDE</sequence>
<dbReference type="EMBL" id="BMER01000001">
    <property type="protein sequence ID" value="GGG79572.1"/>
    <property type="molecule type" value="Genomic_DNA"/>
</dbReference>
<evidence type="ECO:0000256" key="3">
    <source>
        <dbReference type="PIRNR" id="PIRNR001365"/>
    </source>
</evidence>
<dbReference type="GO" id="GO:0019262">
    <property type="term" value="P:N-acetylneuraminate catabolic process"/>
    <property type="evidence" value="ECO:0007669"/>
    <property type="project" value="TreeGrafter"/>
</dbReference>
<dbReference type="CDD" id="cd00408">
    <property type="entry name" value="DHDPS-like"/>
    <property type="match status" value="1"/>
</dbReference>
<organism evidence="6 7">
    <name type="scientific">Parapedobacter pyrenivorans</name>
    <dbReference type="NCBI Taxonomy" id="1305674"/>
    <lineage>
        <taxon>Bacteria</taxon>
        <taxon>Pseudomonadati</taxon>
        <taxon>Bacteroidota</taxon>
        <taxon>Sphingobacteriia</taxon>
        <taxon>Sphingobacteriales</taxon>
        <taxon>Sphingobacteriaceae</taxon>
        <taxon>Parapedobacter</taxon>
    </lineage>
</organism>
<evidence type="ECO:0000256" key="4">
    <source>
        <dbReference type="PIRSR" id="PIRSR001365-1"/>
    </source>
</evidence>
<dbReference type="GO" id="GO:0005829">
    <property type="term" value="C:cytosol"/>
    <property type="evidence" value="ECO:0007669"/>
    <property type="project" value="TreeGrafter"/>
</dbReference>
<dbReference type="InterPro" id="IPR002220">
    <property type="entry name" value="DapA-like"/>
</dbReference>
<comment type="caution">
    <text evidence="6">The sequence shown here is derived from an EMBL/GenBank/DDBJ whole genome shotgun (WGS) entry which is preliminary data.</text>
</comment>
<evidence type="ECO:0000256" key="2">
    <source>
        <dbReference type="ARBA" id="ARBA00023270"/>
    </source>
</evidence>
<dbReference type="AlphaFoldDB" id="A0A917M7B2"/>
<dbReference type="PROSITE" id="PS00666">
    <property type="entry name" value="DHDPS_2"/>
    <property type="match status" value="1"/>
</dbReference>
<keyword evidence="7" id="KW-1185">Reference proteome</keyword>
<dbReference type="GO" id="GO:0008747">
    <property type="term" value="F:N-acetylneuraminate lyase activity"/>
    <property type="evidence" value="ECO:0007669"/>
    <property type="project" value="TreeGrafter"/>
</dbReference>
<proteinExistence type="inferred from homology"/>
<dbReference type="PRINTS" id="PR00146">
    <property type="entry name" value="DHPICSNTHASE"/>
</dbReference>
<evidence type="ECO:0000256" key="1">
    <source>
        <dbReference type="ARBA" id="ARBA00023239"/>
    </source>
</evidence>